<keyword evidence="1" id="KW-0812">Transmembrane</keyword>
<sequence length="560" mass="59699">MNETWQEITQPISGPIAALSDRILAQAPPPPNPLTDAERGINNFIQGSNIENLIWAVGILLVGLIVSALVSSVVGGLLKKTTIDNRLAAWITGRPEGAGSPQVEKWISAAVFWIIFVFFLVAFFNRLNLTAVSQPLNTFLNQIANFLPKLAGALIWLGIAWVLATVAKMAVSRVMRTFSVDERLNQEVGTAPRERPLLLSDTVANALYWFIFLLFLPLILEALQLQQALLPVNNLLNQILAAIPKILEAVLIGFVGWLLAVVVRRIVTNLLAAAGTDSLGARFGISRTAGGQSLSWIVGTIVYVLILIPTAIAALNALDIQAISQPAVAMLNDILGAVPKIFTAALILAVAYILGRWVGDLVTNILTGIGFNNVFSWLGVQPPPKQRLRLPPNSIDPEATILQEPELPARTPSEFVGIVVQVGIMLFAVVAATDVLQIPALTAIVSGIVLVAGRVLAGLVVFAIGLYLANLAFSLIASSGTRQARLLGQTARIAIIAFVAALALQQMGIGSDIVNLAFGLLLGAIAVGIALAFGLGGREIAADQIREWLASFKQDKTPRL</sequence>
<dbReference type="PANTHER" id="PTHR30221:SF1">
    <property type="entry name" value="SMALL-CONDUCTANCE MECHANOSENSITIVE CHANNEL"/>
    <property type="match status" value="1"/>
</dbReference>
<keyword evidence="3" id="KW-1185">Reference proteome</keyword>
<feature type="transmembrane region" description="Helical" evidence="1">
    <location>
        <begin position="361"/>
        <end position="380"/>
    </location>
</feature>
<feature type="transmembrane region" description="Helical" evidence="1">
    <location>
        <begin position="53"/>
        <end position="78"/>
    </location>
</feature>
<feature type="transmembrane region" description="Helical" evidence="1">
    <location>
        <begin position="246"/>
        <end position="267"/>
    </location>
</feature>
<gene>
    <name evidence="2" type="ORF">E5S67_05709</name>
</gene>
<accession>A0ABX2D5W1</accession>
<evidence type="ECO:0000313" key="3">
    <source>
        <dbReference type="Proteomes" id="UP000702425"/>
    </source>
</evidence>
<organism evidence="2 3">
    <name type="scientific">Microcoleus asticus IPMA8</name>
    <dbReference type="NCBI Taxonomy" id="2563858"/>
    <lineage>
        <taxon>Bacteria</taxon>
        <taxon>Bacillati</taxon>
        <taxon>Cyanobacteriota</taxon>
        <taxon>Cyanophyceae</taxon>
        <taxon>Oscillatoriophycideae</taxon>
        <taxon>Oscillatoriales</taxon>
        <taxon>Microcoleaceae</taxon>
        <taxon>Microcoleus</taxon>
        <taxon>Microcoleus asticus</taxon>
    </lineage>
</organism>
<dbReference type="PANTHER" id="PTHR30221">
    <property type="entry name" value="SMALL-CONDUCTANCE MECHANOSENSITIVE CHANNEL"/>
    <property type="match status" value="1"/>
</dbReference>
<feature type="transmembrane region" description="Helical" evidence="1">
    <location>
        <begin position="106"/>
        <end position="125"/>
    </location>
</feature>
<evidence type="ECO:0000256" key="1">
    <source>
        <dbReference type="SAM" id="Phobius"/>
    </source>
</evidence>
<feature type="transmembrane region" description="Helical" evidence="1">
    <location>
        <begin position="296"/>
        <end position="318"/>
    </location>
</feature>
<comment type="caution">
    <text evidence="2">The sequence shown here is derived from an EMBL/GenBank/DDBJ whole genome shotgun (WGS) entry which is preliminary data.</text>
</comment>
<feature type="transmembrane region" description="Helical" evidence="1">
    <location>
        <begin position="490"/>
        <end position="507"/>
    </location>
</feature>
<keyword evidence="1" id="KW-0472">Membrane</keyword>
<keyword evidence="1" id="KW-1133">Transmembrane helix</keyword>
<protein>
    <submittedName>
        <fullName evidence="2">Uncharacterized protein</fullName>
    </submittedName>
</protein>
<dbReference type="Proteomes" id="UP000702425">
    <property type="component" value="Unassembled WGS sequence"/>
</dbReference>
<feature type="transmembrane region" description="Helical" evidence="1">
    <location>
        <begin position="330"/>
        <end position="355"/>
    </location>
</feature>
<feature type="transmembrane region" description="Helical" evidence="1">
    <location>
        <begin position="146"/>
        <end position="167"/>
    </location>
</feature>
<dbReference type="Pfam" id="PF05552">
    <property type="entry name" value="MS_channel_1st_1"/>
    <property type="match status" value="4"/>
</dbReference>
<proteinExistence type="predicted"/>
<dbReference type="RefSeq" id="WP_172192325.1">
    <property type="nucleotide sequence ID" value="NZ_CAWPPK010000071.1"/>
</dbReference>
<dbReference type="InterPro" id="IPR045275">
    <property type="entry name" value="MscS_archaea/bacteria_type"/>
</dbReference>
<feature type="transmembrane region" description="Helical" evidence="1">
    <location>
        <begin position="415"/>
        <end position="438"/>
    </location>
</feature>
<dbReference type="NCBIfam" id="NF033912">
    <property type="entry name" value="msc"/>
    <property type="match status" value="1"/>
</dbReference>
<feature type="transmembrane region" description="Helical" evidence="1">
    <location>
        <begin position="444"/>
        <end position="469"/>
    </location>
</feature>
<feature type="transmembrane region" description="Helical" evidence="1">
    <location>
        <begin position="206"/>
        <end position="225"/>
    </location>
</feature>
<dbReference type="EMBL" id="SRRZ01000162">
    <property type="protein sequence ID" value="NQE37928.1"/>
    <property type="molecule type" value="Genomic_DNA"/>
</dbReference>
<evidence type="ECO:0000313" key="2">
    <source>
        <dbReference type="EMBL" id="NQE37928.1"/>
    </source>
</evidence>
<feature type="transmembrane region" description="Helical" evidence="1">
    <location>
        <begin position="513"/>
        <end position="536"/>
    </location>
</feature>
<name>A0ABX2D5W1_9CYAN</name>
<dbReference type="InterPro" id="IPR008910">
    <property type="entry name" value="MSC_TM_helix"/>
</dbReference>
<reference evidence="2 3" key="1">
    <citation type="journal article" date="2020" name="Sci. Rep.">
        <title>A novel cyanobacterial geosmin producer, revising GeoA distribution and dispersion patterns in Bacteria.</title>
        <authorList>
            <person name="Churro C."/>
            <person name="Semedo-Aguiar A.P."/>
            <person name="Silva A.D."/>
            <person name="Pereira-Leal J.B."/>
            <person name="Leite R.B."/>
        </authorList>
    </citation>
    <scope>NUCLEOTIDE SEQUENCE [LARGE SCALE GENOMIC DNA]</scope>
    <source>
        <strain evidence="2 3">IPMA8</strain>
    </source>
</reference>